<dbReference type="AlphaFoldDB" id="A0A1R2B383"/>
<feature type="compositionally biased region" description="Basic and acidic residues" evidence="2">
    <location>
        <begin position="604"/>
        <end position="635"/>
    </location>
</feature>
<feature type="coiled-coil region" evidence="1">
    <location>
        <begin position="299"/>
        <end position="326"/>
    </location>
</feature>
<dbReference type="Proteomes" id="UP000187209">
    <property type="component" value="Unassembled WGS sequence"/>
</dbReference>
<proteinExistence type="predicted"/>
<sequence length="737" mass="84183">MNRSLLTIGIHTNHGQLDEFHLILPSITKVFRSPFSKIIVEIPASTSLIPFQGFSHSKLVISEKLSTKETTSNFSFSDHKQSIQIDITLTPIKQAHSGYSENLKKPIKGSLSKVHLNDFFEEKSYDIEMYTNYLENLVKGVEKKLEVSQLKSVKDTVLEEVHNFVSVVPENLRKVYEKTCDKLKDVISEKDKIINTLKGQLEKNQKTIEEERRIKEIKAKNEEKLNVELSHMKAELIKLKSESRNFTDMGRTIEKLQIANKTLEESLDTFKNKLKSQEYSYNAINKQLQLTIDSVINENLSLQTTSNNLKQELSALQSKYNVLINDYTKITIQNTRENDSSSMLEKILSEKKPDSNIHLINELNRHIENLKAKNAQLVLESKKERDELLKKSNEYLTEIKKLKNNPPEGKKEINHIRRDSDNIKKNQMRKSTDSLVISESRFLVDSKDLLAQFEILKEKSVYVFSGIYDHSEYLSNRLLEGSRQLMYYQGIITKLVEALRECRGENLSLRERLFLNRNTLPLYIPVKGDPIDFAMAEYVNNLPKPLKIPFVRHDPGFYLFGSRNARLRLIANRLFIVFSESFNMGIDEYVNKFTREEAIKLEDNKGQAESKLEEEKKNLSSSARVRERKSTEDSSYKPQTPMSAGLSTSVLTNHRSNSGISFESPGKYELQSLASPSPSHKTVYSSPLLSLTGKLSPMTSLGKFSPQVGLQGKASPQIGPFGKTSSMGKLGKVVKRK</sequence>
<feature type="region of interest" description="Disordered" evidence="2">
    <location>
        <begin position="604"/>
        <end position="649"/>
    </location>
</feature>
<evidence type="ECO:0000256" key="2">
    <source>
        <dbReference type="SAM" id="MobiDB-lite"/>
    </source>
</evidence>
<evidence type="ECO:0000256" key="1">
    <source>
        <dbReference type="SAM" id="Coils"/>
    </source>
</evidence>
<dbReference type="OrthoDB" id="298720at2759"/>
<comment type="caution">
    <text evidence="3">The sequence shown here is derived from an EMBL/GenBank/DDBJ whole genome shotgun (WGS) entry which is preliminary data.</text>
</comment>
<evidence type="ECO:0000313" key="4">
    <source>
        <dbReference type="Proteomes" id="UP000187209"/>
    </source>
</evidence>
<name>A0A1R2B383_9CILI</name>
<feature type="region of interest" description="Disordered" evidence="2">
    <location>
        <begin position="707"/>
        <end position="737"/>
    </location>
</feature>
<gene>
    <name evidence="3" type="ORF">SteCoe_30604</name>
</gene>
<organism evidence="3 4">
    <name type="scientific">Stentor coeruleus</name>
    <dbReference type="NCBI Taxonomy" id="5963"/>
    <lineage>
        <taxon>Eukaryota</taxon>
        <taxon>Sar</taxon>
        <taxon>Alveolata</taxon>
        <taxon>Ciliophora</taxon>
        <taxon>Postciliodesmatophora</taxon>
        <taxon>Heterotrichea</taxon>
        <taxon>Heterotrichida</taxon>
        <taxon>Stentoridae</taxon>
        <taxon>Stentor</taxon>
    </lineage>
</organism>
<feature type="compositionally biased region" description="Polar residues" evidence="2">
    <location>
        <begin position="636"/>
        <end position="649"/>
    </location>
</feature>
<reference evidence="3 4" key="1">
    <citation type="submission" date="2016-11" db="EMBL/GenBank/DDBJ databases">
        <title>The macronuclear genome of Stentor coeruleus: a giant cell with tiny introns.</title>
        <authorList>
            <person name="Slabodnick M."/>
            <person name="Ruby J.G."/>
            <person name="Reiff S.B."/>
            <person name="Swart E.C."/>
            <person name="Gosai S."/>
            <person name="Prabakaran S."/>
            <person name="Witkowska E."/>
            <person name="Larue G.E."/>
            <person name="Fisher S."/>
            <person name="Freeman R.M."/>
            <person name="Gunawardena J."/>
            <person name="Chu W."/>
            <person name="Stover N.A."/>
            <person name="Gregory B.D."/>
            <person name="Nowacki M."/>
            <person name="Derisi J."/>
            <person name="Roy S.W."/>
            <person name="Marshall W.F."/>
            <person name="Sood P."/>
        </authorList>
    </citation>
    <scope>NUCLEOTIDE SEQUENCE [LARGE SCALE GENOMIC DNA]</scope>
    <source>
        <strain evidence="3">WM001</strain>
    </source>
</reference>
<evidence type="ECO:0000313" key="3">
    <source>
        <dbReference type="EMBL" id="OMJ71244.1"/>
    </source>
</evidence>
<feature type="coiled-coil region" evidence="1">
    <location>
        <begin position="194"/>
        <end position="273"/>
    </location>
</feature>
<protein>
    <submittedName>
        <fullName evidence="3">Uncharacterized protein</fullName>
    </submittedName>
</protein>
<feature type="coiled-coil region" evidence="1">
    <location>
        <begin position="360"/>
        <end position="405"/>
    </location>
</feature>
<dbReference type="EMBL" id="MPUH01001010">
    <property type="protein sequence ID" value="OMJ71244.1"/>
    <property type="molecule type" value="Genomic_DNA"/>
</dbReference>
<accession>A0A1R2B383</accession>
<keyword evidence="4" id="KW-1185">Reference proteome</keyword>
<keyword evidence="1" id="KW-0175">Coiled coil</keyword>